<dbReference type="Proteomes" id="UP000432089">
    <property type="component" value="Unassembled WGS sequence"/>
</dbReference>
<protein>
    <submittedName>
        <fullName evidence="2">Uncharacterized protein</fullName>
    </submittedName>
</protein>
<organism evidence="2 3">
    <name type="scientific">Plantimonas leprariae</name>
    <dbReference type="NCBI Taxonomy" id="2615207"/>
    <lineage>
        <taxon>Bacteria</taxon>
        <taxon>Pseudomonadati</taxon>
        <taxon>Pseudomonadota</taxon>
        <taxon>Alphaproteobacteria</taxon>
        <taxon>Hyphomicrobiales</taxon>
        <taxon>Aurantimonadaceae</taxon>
        <taxon>Plantimonas</taxon>
    </lineage>
</organism>
<feature type="region of interest" description="Disordered" evidence="1">
    <location>
        <begin position="82"/>
        <end position="118"/>
    </location>
</feature>
<dbReference type="SUPFAM" id="SSF46785">
    <property type="entry name" value="Winged helix' DNA-binding domain"/>
    <property type="match status" value="1"/>
</dbReference>
<comment type="caution">
    <text evidence="2">The sequence shown here is derived from an EMBL/GenBank/DDBJ whole genome shotgun (WGS) entry which is preliminary data.</text>
</comment>
<evidence type="ECO:0000313" key="3">
    <source>
        <dbReference type="Proteomes" id="UP000432089"/>
    </source>
</evidence>
<accession>A0A7V7TVS2</accession>
<proteinExistence type="predicted"/>
<dbReference type="InterPro" id="IPR036390">
    <property type="entry name" value="WH_DNA-bd_sf"/>
</dbReference>
<dbReference type="AlphaFoldDB" id="A0A7V7TVS2"/>
<dbReference type="EMBL" id="VZDO01000014">
    <property type="protein sequence ID" value="KAB0678097.1"/>
    <property type="molecule type" value="Genomic_DNA"/>
</dbReference>
<name>A0A7V7TVS2_9HYPH</name>
<evidence type="ECO:0000313" key="2">
    <source>
        <dbReference type="EMBL" id="KAB0678097.1"/>
    </source>
</evidence>
<feature type="compositionally biased region" description="Basic and acidic residues" evidence="1">
    <location>
        <begin position="101"/>
        <end position="110"/>
    </location>
</feature>
<sequence>MRGRDAEEKETAIRFDAGWWTILGEAGEVRRSDERGRILSALLIADELLTPVQIANDTGMRRNNVDPLLSKLRKAGEVLVSGHAQYAHPDRSHPIPVQPDTPHKNDKTVRNEGSGACA</sequence>
<reference evidence="2 3" key="1">
    <citation type="submission" date="2019-09" db="EMBL/GenBank/DDBJ databases">
        <title>YIM 132180 draft genome.</title>
        <authorList>
            <person name="Zhang K."/>
        </authorList>
    </citation>
    <scope>NUCLEOTIDE SEQUENCE [LARGE SCALE GENOMIC DNA]</scope>
    <source>
        <strain evidence="2 3">YIM 132180</strain>
    </source>
</reference>
<evidence type="ECO:0000256" key="1">
    <source>
        <dbReference type="SAM" id="MobiDB-lite"/>
    </source>
</evidence>
<gene>
    <name evidence="2" type="ORF">F6X38_16870</name>
</gene>
<dbReference type="RefSeq" id="WP_150971650.1">
    <property type="nucleotide sequence ID" value="NZ_VZDO01000014.1"/>
</dbReference>
<keyword evidence="3" id="KW-1185">Reference proteome</keyword>